<dbReference type="Proteomes" id="UP001241056">
    <property type="component" value="Unassembled WGS sequence"/>
</dbReference>
<evidence type="ECO:0000313" key="10">
    <source>
        <dbReference type="EMBL" id="MDM7858198.1"/>
    </source>
</evidence>
<comment type="function">
    <text evidence="8">Small subunit of the glutamine-dependent carbamoyl phosphate synthetase (CPSase). CPSase catalyzes the formation of carbamoyl phosphate from the ammonia moiety of glutamine, carbonate, and phosphate donated by ATP, constituting the first step of 2 biosynthetic pathways, one leading to arginine and/or urea and the other to pyrimidine nucleotides. The small subunit (glutamine amidotransferase) binds and cleaves glutamine to supply the large subunit with the substrate ammonia.</text>
</comment>
<comment type="similarity">
    <text evidence="2 8">Belongs to the CarA family.</text>
</comment>
<evidence type="ECO:0000256" key="5">
    <source>
        <dbReference type="ARBA" id="ARBA00022840"/>
    </source>
</evidence>
<accession>A0ABT7SPS5</accession>
<dbReference type="Pfam" id="PF00988">
    <property type="entry name" value="CPSase_sm_chain"/>
    <property type="match status" value="1"/>
</dbReference>
<comment type="caution">
    <text evidence="8">Lacks conserved residue(s) required for the propagation of feature annotation.</text>
</comment>
<evidence type="ECO:0000256" key="6">
    <source>
        <dbReference type="ARBA" id="ARBA00022962"/>
    </source>
</evidence>
<sequence length="383" mass="40451">MNKPAILALADGSIFHGQALGCEGQTVGEVVFNTAMTGYQESLTDPASAQQLLAFTYPHIGNSGTNADDAESERVWAAGMIIRDLPLLASSWRDEQSLSDYLAAQQVVAIAGIDTRRLTRILREKGNLGGCIVSGAQATEARALELAQGYAGLQGQALIASVSTQQPYTWTQASWQLASNTCPEVDTTQLKQHVVVYDFGVRRSLLRALVSQGCRVTVVPANTAVHEVLALQPQGVVLSGGPGDPAACSEAINTVKALLSTSVPVLATGLGFQLLALATGAQTHKLACGQYGVNQPVQDIATKQCMITQQNHSFAVSAERLPVALKLTHVSLFDGSAQGLQYLDKPVFGFQGVPELSAEPNTSAVFIDRFITAMQAEGNNPSC</sequence>
<dbReference type="InterPro" id="IPR036480">
    <property type="entry name" value="CarbP_synth_ssu_N_sf"/>
</dbReference>
<evidence type="ECO:0000256" key="7">
    <source>
        <dbReference type="ARBA" id="ARBA00048816"/>
    </source>
</evidence>
<dbReference type="CDD" id="cd01744">
    <property type="entry name" value="GATase1_CPSase"/>
    <property type="match status" value="1"/>
</dbReference>
<dbReference type="PANTHER" id="PTHR43418:SF7">
    <property type="entry name" value="CARBAMOYL-PHOSPHATE SYNTHASE SMALL CHAIN"/>
    <property type="match status" value="1"/>
</dbReference>
<reference evidence="10 11" key="1">
    <citation type="submission" date="2023-06" db="EMBL/GenBank/DDBJ databases">
        <title>Thiopseudomonas sp. CY1220 draft genome sequence.</title>
        <authorList>
            <person name="Zhao G."/>
            <person name="An M."/>
        </authorList>
    </citation>
    <scope>NUCLEOTIDE SEQUENCE [LARGE SCALE GENOMIC DNA]</scope>
    <source>
        <strain evidence="10 11">CY1220</strain>
    </source>
</reference>
<keyword evidence="11" id="KW-1185">Reference proteome</keyword>
<dbReference type="InterPro" id="IPR002474">
    <property type="entry name" value="CarbamoylP_synth_ssu_N"/>
</dbReference>
<feature type="domain" description="Carbamoyl-phosphate synthase small subunit N-terminal" evidence="9">
    <location>
        <begin position="3"/>
        <end position="133"/>
    </location>
</feature>
<keyword evidence="4 8" id="KW-0547">Nucleotide-binding</keyword>
<evidence type="ECO:0000259" key="9">
    <source>
        <dbReference type="SMART" id="SM01097"/>
    </source>
</evidence>
<dbReference type="InterPro" id="IPR017926">
    <property type="entry name" value="GATASE"/>
</dbReference>
<comment type="pathway">
    <text evidence="1 8">Amino-acid biosynthesis; L-arginine biosynthesis; carbamoyl phosphate from bicarbonate: step 1/1.</text>
</comment>
<evidence type="ECO:0000256" key="1">
    <source>
        <dbReference type="ARBA" id="ARBA00005077"/>
    </source>
</evidence>
<dbReference type="SUPFAM" id="SSF52021">
    <property type="entry name" value="Carbamoyl phosphate synthetase, small subunit N-terminal domain"/>
    <property type="match status" value="1"/>
</dbReference>
<dbReference type="PRINTS" id="PR00099">
    <property type="entry name" value="CPSGATASE"/>
</dbReference>
<keyword evidence="6 8" id="KW-0315">Glutamine amidotransferase</keyword>
<dbReference type="EC" id="6.3.5.5" evidence="8"/>
<dbReference type="InterPro" id="IPR029062">
    <property type="entry name" value="Class_I_gatase-like"/>
</dbReference>
<keyword evidence="8" id="KW-0665">Pyrimidine biosynthesis</keyword>
<dbReference type="HAMAP" id="MF_01209">
    <property type="entry name" value="CPSase_S_chain"/>
    <property type="match status" value="1"/>
</dbReference>
<feature type="active site" evidence="8">
    <location>
        <position position="355"/>
    </location>
</feature>
<organism evidence="10 11">
    <name type="scientific">Thiopseudomonas acetoxidans</name>
    <dbReference type="NCBI Taxonomy" id="3041622"/>
    <lineage>
        <taxon>Bacteria</taxon>
        <taxon>Pseudomonadati</taxon>
        <taxon>Pseudomonadota</taxon>
        <taxon>Gammaproteobacteria</taxon>
        <taxon>Pseudomonadales</taxon>
        <taxon>Pseudomonadaceae</taxon>
        <taxon>Thiopseudomonas</taxon>
    </lineage>
</organism>
<evidence type="ECO:0000256" key="2">
    <source>
        <dbReference type="ARBA" id="ARBA00007800"/>
    </source>
</evidence>
<feature type="binding site" evidence="8">
    <location>
        <position position="314"/>
    </location>
    <ligand>
        <name>L-glutamine</name>
        <dbReference type="ChEBI" id="CHEBI:58359"/>
    </ligand>
</feature>
<comment type="caution">
    <text evidence="10">The sequence shown here is derived from an EMBL/GenBank/DDBJ whole genome shotgun (WGS) entry which is preliminary data.</text>
</comment>
<dbReference type="PANTHER" id="PTHR43418">
    <property type="entry name" value="MULTIFUNCTIONAL TRYPTOPHAN BIOSYNTHESIS PROTEIN-RELATED"/>
    <property type="match status" value="1"/>
</dbReference>
<dbReference type="NCBIfam" id="TIGR01368">
    <property type="entry name" value="CPSaseIIsmall"/>
    <property type="match status" value="1"/>
</dbReference>
<dbReference type="InterPro" id="IPR006274">
    <property type="entry name" value="CarbamoylP_synth_ssu"/>
</dbReference>
<comment type="pathway">
    <text evidence="8">Pyrimidine metabolism; UMP biosynthesis via de novo pathway; (S)-dihydroorotate from bicarbonate: step 1/3.</text>
</comment>
<gene>
    <name evidence="8 10" type="primary">carA</name>
    <name evidence="10" type="ORF">QEZ41_07890</name>
</gene>
<dbReference type="EMBL" id="JAUCDY010000008">
    <property type="protein sequence ID" value="MDM7858198.1"/>
    <property type="molecule type" value="Genomic_DNA"/>
</dbReference>
<keyword evidence="5 8" id="KW-0067">ATP-binding</keyword>
<evidence type="ECO:0000256" key="8">
    <source>
        <dbReference type="HAMAP-Rule" id="MF_01209"/>
    </source>
</evidence>
<dbReference type="Gene3D" id="3.50.30.20">
    <property type="entry name" value="Carbamoyl-phosphate synthase small subunit, N-terminal domain"/>
    <property type="match status" value="1"/>
</dbReference>
<feature type="region of interest" description="CPSase" evidence="8">
    <location>
        <begin position="1"/>
        <end position="192"/>
    </location>
</feature>
<dbReference type="InterPro" id="IPR035686">
    <property type="entry name" value="CPSase_GATase1"/>
</dbReference>
<evidence type="ECO:0000313" key="11">
    <source>
        <dbReference type="Proteomes" id="UP001241056"/>
    </source>
</evidence>
<dbReference type="GO" id="GO:0004088">
    <property type="term" value="F:carbamoyl-phosphate synthase (glutamine-hydrolyzing) activity"/>
    <property type="evidence" value="ECO:0007669"/>
    <property type="project" value="UniProtKB-EC"/>
</dbReference>
<protein>
    <recommendedName>
        <fullName evidence="8">Carbamoyl phosphate synthase small chain</fullName>
        <ecNumber evidence="8">6.3.5.5</ecNumber>
    </recommendedName>
    <alternativeName>
        <fullName evidence="8">Carbamoyl phosphate synthetase glutamine chain</fullName>
    </alternativeName>
</protein>
<feature type="binding site" evidence="8">
    <location>
        <position position="243"/>
    </location>
    <ligand>
        <name>L-glutamine</name>
        <dbReference type="ChEBI" id="CHEBI:58359"/>
    </ligand>
</feature>
<feature type="binding site" evidence="8">
    <location>
        <position position="311"/>
    </location>
    <ligand>
        <name>L-glutamine</name>
        <dbReference type="ChEBI" id="CHEBI:58359"/>
    </ligand>
</feature>
<feature type="binding site" evidence="8">
    <location>
        <position position="270"/>
    </location>
    <ligand>
        <name>L-glutamine</name>
        <dbReference type="ChEBI" id="CHEBI:58359"/>
    </ligand>
</feature>
<feature type="binding site" evidence="8">
    <location>
        <position position="241"/>
    </location>
    <ligand>
        <name>L-glutamine</name>
        <dbReference type="ChEBI" id="CHEBI:58359"/>
    </ligand>
</feature>
<dbReference type="NCBIfam" id="NF009475">
    <property type="entry name" value="PRK12838.1"/>
    <property type="match status" value="1"/>
</dbReference>
<dbReference type="PROSITE" id="PS51273">
    <property type="entry name" value="GATASE_TYPE_1"/>
    <property type="match status" value="1"/>
</dbReference>
<keyword evidence="8" id="KW-0028">Amino-acid biosynthesis</keyword>
<dbReference type="Gene3D" id="3.40.50.880">
    <property type="match status" value="1"/>
</dbReference>
<evidence type="ECO:0000256" key="3">
    <source>
        <dbReference type="ARBA" id="ARBA00022598"/>
    </source>
</evidence>
<comment type="catalytic activity">
    <reaction evidence="7 8">
        <text>hydrogencarbonate + L-glutamine + 2 ATP + H2O = carbamoyl phosphate + L-glutamate + 2 ADP + phosphate + 2 H(+)</text>
        <dbReference type="Rhea" id="RHEA:18633"/>
        <dbReference type="ChEBI" id="CHEBI:15377"/>
        <dbReference type="ChEBI" id="CHEBI:15378"/>
        <dbReference type="ChEBI" id="CHEBI:17544"/>
        <dbReference type="ChEBI" id="CHEBI:29985"/>
        <dbReference type="ChEBI" id="CHEBI:30616"/>
        <dbReference type="ChEBI" id="CHEBI:43474"/>
        <dbReference type="ChEBI" id="CHEBI:58228"/>
        <dbReference type="ChEBI" id="CHEBI:58359"/>
        <dbReference type="ChEBI" id="CHEBI:456216"/>
        <dbReference type="EC" id="6.3.5.5"/>
    </reaction>
</comment>
<keyword evidence="3 8" id="KW-0436">Ligase</keyword>
<comment type="catalytic activity">
    <reaction evidence="8">
        <text>L-glutamine + H2O = L-glutamate + NH4(+)</text>
        <dbReference type="Rhea" id="RHEA:15889"/>
        <dbReference type="ChEBI" id="CHEBI:15377"/>
        <dbReference type="ChEBI" id="CHEBI:28938"/>
        <dbReference type="ChEBI" id="CHEBI:29985"/>
        <dbReference type="ChEBI" id="CHEBI:58359"/>
    </reaction>
</comment>
<proteinExistence type="inferred from homology"/>
<dbReference type="RefSeq" id="WP_289410866.1">
    <property type="nucleotide sequence ID" value="NZ_JAUCDY010000008.1"/>
</dbReference>
<dbReference type="InterPro" id="IPR050472">
    <property type="entry name" value="Anth_synth/Amidotransfase"/>
</dbReference>
<comment type="subunit">
    <text evidence="8">Composed of two chains; the small (or glutamine) chain promotes the hydrolysis of glutamine to ammonia, which is used by the large (or ammonia) chain to synthesize carbamoyl phosphate. Tetramer of heterodimers (alpha,beta)4.</text>
</comment>
<dbReference type="Pfam" id="PF00117">
    <property type="entry name" value="GATase"/>
    <property type="match status" value="1"/>
</dbReference>
<feature type="binding site" evidence="8">
    <location>
        <position position="273"/>
    </location>
    <ligand>
        <name>L-glutamine</name>
        <dbReference type="ChEBI" id="CHEBI:58359"/>
    </ligand>
</feature>
<keyword evidence="8" id="KW-0055">Arginine biosynthesis</keyword>
<dbReference type="SMART" id="SM01097">
    <property type="entry name" value="CPSase_sm_chain"/>
    <property type="match status" value="1"/>
</dbReference>
<evidence type="ECO:0000256" key="4">
    <source>
        <dbReference type="ARBA" id="ARBA00022741"/>
    </source>
</evidence>
<dbReference type="SUPFAM" id="SSF52317">
    <property type="entry name" value="Class I glutamine amidotransferase-like"/>
    <property type="match status" value="1"/>
</dbReference>
<name>A0ABT7SPS5_9GAMM</name>